<keyword evidence="1" id="KW-0812">Transmembrane</keyword>
<dbReference type="Proteomes" id="UP001369736">
    <property type="component" value="Unassembled WGS sequence"/>
</dbReference>
<keyword evidence="1" id="KW-1133">Transmembrane helix</keyword>
<keyword evidence="1" id="KW-0472">Membrane</keyword>
<dbReference type="InterPro" id="IPR036249">
    <property type="entry name" value="Thioredoxin-like_sf"/>
</dbReference>
<name>A0ABU8MEG4_9PSEU</name>
<proteinExistence type="predicted"/>
<dbReference type="CDD" id="cd02947">
    <property type="entry name" value="TRX_family"/>
    <property type="match status" value="1"/>
</dbReference>
<reference evidence="3 4" key="1">
    <citation type="submission" date="2024-03" db="EMBL/GenBank/DDBJ databases">
        <title>Actinomycetospora sp. OC33-EN07, a novel actinomycete isolated from wild orchid (Aerides multiflora).</title>
        <authorList>
            <person name="Suriyachadkun C."/>
        </authorList>
    </citation>
    <scope>NUCLEOTIDE SEQUENCE [LARGE SCALE GENOMIC DNA]</scope>
    <source>
        <strain evidence="3 4">OC33-EN07</strain>
    </source>
</reference>
<comment type="caution">
    <text evidence="3">The sequence shown here is derived from an EMBL/GenBank/DDBJ whole genome shotgun (WGS) entry which is preliminary data.</text>
</comment>
<dbReference type="SUPFAM" id="SSF52833">
    <property type="entry name" value="Thioredoxin-like"/>
    <property type="match status" value="1"/>
</dbReference>
<dbReference type="Gene3D" id="3.40.30.10">
    <property type="entry name" value="Glutaredoxin"/>
    <property type="match status" value="1"/>
</dbReference>
<evidence type="ECO:0000256" key="1">
    <source>
        <dbReference type="SAM" id="Phobius"/>
    </source>
</evidence>
<organism evidence="3 4">
    <name type="scientific">Actinomycetospora flava</name>
    <dbReference type="NCBI Taxonomy" id="3129232"/>
    <lineage>
        <taxon>Bacteria</taxon>
        <taxon>Bacillati</taxon>
        <taxon>Actinomycetota</taxon>
        <taxon>Actinomycetes</taxon>
        <taxon>Pseudonocardiales</taxon>
        <taxon>Pseudonocardiaceae</taxon>
        <taxon>Actinomycetospora</taxon>
    </lineage>
</organism>
<dbReference type="RefSeq" id="WP_337706678.1">
    <property type="nucleotide sequence ID" value="NZ_JBBEGM010000017.1"/>
</dbReference>
<protein>
    <submittedName>
        <fullName evidence="3">Thioredoxin family protein</fullName>
    </submittedName>
</protein>
<sequence length="142" mass="15107">MGISALGAVVLVGVLVVATVAGFALQRRSGRIRTAESAAHGWDLADVSAEPDDRVLLLQLSSPICTPCARTREQLEALAAEHADIRHVEIDVADRPDVAKALHVLRTPTTVAFDRSGTELLRVGGIPRRADLVAALSLEESR</sequence>
<keyword evidence="4" id="KW-1185">Reference proteome</keyword>
<dbReference type="EMBL" id="JBBEGM010000017">
    <property type="protein sequence ID" value="MEJ2865304.1"/>
    <property type="molecule type" value="Genomic_DNA"/>
</dbReference>
<accession>A0ABU8MEG4</accession>
<dbReference type="InterPro" id="IPR013766">
    <property type="entry name" value="Thioredoxin_domain"/>
</dbReference>
<evidence type="ECO:0000313" key="3">
    <source>
        <dbReference type="EMBL" id="MEJ2865304.1"/>
    </source>
</evidence>
<dbReference type="PROSITE" id="PS51352">
    <property type="entry name" value="THIOREDOXIN_2"/>
    <property type="match status" value="1"/>
</dbReference>
<gene>
    <name evidence="3" type="ORF">WCD58_29370</name>
</gene>
<feature type="domain" description="Thioredoxin" evidence="2">
    <location>
        <begin position="14"/>
        <end position="142"/>
    </location>
</feature>
<dbReference type="Pfam" id="PF00085">
    <property type="entry name" value="Thioredoxin"/>
    <property type="match status" value="1"/>
</dbReference>
<evidence type="ECO:0000259" key="2">
    <source>
        <dbReference type="PROSITE" id="PS51352"/>
    </source>
</evidence>
<evidence type="ECO:0000313" key="4">
    <source>
        <dbReference type="Proteomes" id="UP001369736"/>
    </source>
</evidence>
<feature type="transmembrane region" description="Helical" evidence="1">
    <location>
        <begin position="6"/>
        <end position="25"/>
    </location>
</feature>